<dbReference type="AlphaFoldDB" id="U7QEE7"/>
<feature type="domain" description="AB hydrolase-1" evidence="2">
    <location>
        <begin position="24"/>
        <end position="134"/>
    </location>
</feature>
<evidence type="ECO:0000313" key="3">
    <source>
        <dbReference type="EMBL" id="ERT06283.1"/>
    </source>
</evidence>
<protein>
    <submittedName>
        <fullName evidence="3">Alpha/beta hydrolase family protein</fullName>
    </submittedName>
</protein>
<keyword evidence="1" id="KW-0472">Membrane</keyword>
<keyword evidence="1" id="KW-1133">Transmembrane helix</keyword>
<name>U7QEE7_9CYAN</name>
<dbReference type="InterPro" id="IPR029058">
    <property type="entry name" value="AB_hydrolase_fold"/>
</dbReference>
<dbReference type="Proteomes" id="UP000017127">
    <property type="component" value="Unassembled WGS sequence"/>
</dbReference>
<accession>U7QEE7</accession>
<keyword evidence="4" id="KW-1185">Reference proteome</keyword>
<dbReference type="SUPFAM" id="SSF53474">
    <property type="entry name" value="alpha/beta-Hydrolases"/>
    <property type="match status" value="1"/>
</dbReference>
<dbReference type="GO" id="GO:0016787">
    <property type="term" value="F:hydrolase activity"/>
    <property type="evidence" value="ECO:0007669"/>
    <property type="project" value="UniProtKB-KW"/>
</dbReference>
<dbReference type="Gene3D" id="3.40.50.1820">
    <property type="entry name" value="alpha/beta hydrolase"/>
    <property type="match status" value="1"/>
</dbReference>
<dbReference type="Pfam" id="PF12697">
    <property type="entry name" value="Abhydrolase_6"/>
    <property type="match status" value="1"/>
</dbReference>
<keyword evidence="3" id="KW-0378">Hydrolase</keyword>
<evidence type="ECO:0000313" key="4">
    <source>
        <dbReference type="Proteomes" id="UP000017127"/>
    </source>
</evidence>
<keyword evidence="1" id="KW-0812">Transmembrane</keyword>
<gene>
    <name evidence="3" type="ORF">M595_3761</name>
</gene>
<dbReference type="RefSeq" id="WP_023067506.1">
    <property type="nucleotide sequence ID" value="NZ_AUZM01000039.1"/>
</dbReference>
<comment type="caution">
    <text evidence="3">The sequence shown here is derived from an EMBL/GenBank/DDBJ whole genome shotgun (WGS) entry which is preliminary data.</text>
</comment>
<sequence>MVNSPEIKPKENVEQFQKTLKDIYFISGLGADRRVFKRLQIEGYQPVYIDWLDPEKGESLEDYAKRLTTQIKSDHPIVVGLSFGGIVAVEIAKQIEVEKVILISSTTNQSEIPPYFKFFRQFPIHRIFPFKSLLWAVYWILFWLFSLETIDERRLLRAILQDTDAGFIKWAIDKVVMWKNETIPDKLYHIHGLNDRIFPVRFLKSDFWSEGGGHFIVLNKAEQISKWLDNLVHPRNVIPKNKNKYN</sequence>
<organism evidence="3 4">
    <name type="scientific">Lyngbya aestuarii BL J</name>
    <dbReference type="NCBI Taxonomy" id="1348334"/>
    <lineage>
        <taxon>Bacteria</taxon>
        <taxon>Bacillati</taxon>
        <taxon>Cyanobacteriota</taxon>
        <taxon>Cyanophyceae</taxon>
        <taxon>Oscillatoriophycideae</taxon>
        <taxon>Oscillatoriales</taxon>
        <taxon>Microcoleaceae</taxon>
        <taxon>Lyngbya</taxon>
    </lineage>
</organism>
<evidence type="ECO:0000259" key="2">
    <source>
        <dbReference type="Pfam" id="PF12697"/>
    </source>
</evidence>
<dbReference type="InterPro" id="IPR000073">
    <property type="entry name" value="AB_hydrolase_1"/>
</dbReference>
<dbReference type="OrthoDB" id="572472at2"/>
<dbReference type="PATRIC" id="fig|1348334.3.peg.3639"/>
<evidence type="ECO:0000256" key="1">
    <source>
        <dbReference type="SAM" id="Phobius"/>
    </source>
</evidence>
<dbReference type="EMBL" id="AUZM01000039">
    <property type="protein sequence ID" value="ERT06283.1"/>
    <property type="molecule type" value="Genomic_DNA"/>
</dbReference>
<proteinExistence type="predicted"/>
<reference evidence="3 4" key="1">
    <citation type="journal article" date="2013" name="Front. Microbiol.">
        <title>Comparative genomic analyses of the cyanobacterium, Lyngbya aestuarii BL J, a powerful hydrogen producer.</title>
        <authorList>
            <person name="Kothari A."/>
            <person name="Vaughn M."/>
            <person name="Garcia-Pichel F."/>
        </authorList>
    </citation>
    <scope>NUCLEOTIDE SEQUENCE [LARGE SCALE GENOMIC DNA]</scope>
    <source>
        <strain evidence="3 4">BL J</strain>
    </source>
</reference>
<feature type="transmembrane region" description="Helical" evidence="1">
    <location>
        <begin position="127"/>
        <end position="145"/>
    </location>
</feature>